<feature type="non-terminal residue" evidence="2">
    <location>
        <position position="1"/>
    </location>
</feature>
<dbReference type="Proteomes" id="UP001189429">
    <property type="component" value="Unassembled WGS sequence"/>
</dbReference>
<evidence type="ECO:0000313" key="3">
    <source>
        <dbReference type="Proteomes" id="UP001189429"/>
    </source>
</evidence>
<feature type="non-terminal residue" evidence="2">
    <location>
        <position position="80"/>
    </location>
</feature>
<keyword evidence="3" id="KW-1185">Reference proteome</keyword>
<comment type="caution">
    <text evidence="2">The sequence shown here is derived from an EMBL/GenBank/DDBJ whole genome shotgun (WGS) entry which is preliminary data.</text>
</comment>
<name>A0ABN9VSZ8_9DINO</name>
<accession>A0ABN9VSZ8</accession>
<reference evidence="2" key="1">
    <citation type="submission" date="2023-10" db="EMBL/GenBank/DDBJ databases">
        <authorList>
            <person name="Chen Y."/>
            <person name="Shah S."/>
            <person name="Dougan E. K."/>
            <person name="Thang M."/>
            <person name="Chan C."/>
        </authorList>
    </citation>
    <scope>NUCLEOTIDE SEQUENCE [LARGE SCALE GENOMIC DNA]</scope>
</reference>
<dbReference type="EMBL" id="CAUYUJ010017646">
    <property type="protein sequence ID" value="CAK0876611.1"/>
    <property type="molecule type" value="Genomic_DNA"/>
</dbReference>
<protein>
    <submittedName>
        <fullName evidence="2">Uncharacterized protein</fullName>
    </submittedName>
</protein>
<sequence>PRPVDDLFDSDAESDSLEEIQEAMAEMDERGDDLASPDAPGEEHDVHPLWGLLEDHKEADIAEKRLHVAVKENESGLLGQ</sequence>
<feature type="region of interest" description="Disordered" evidence="1">
    <location>
        <begin position="23"/>
        <end position="46"/>
    </location>
</feature>
<gene>
    <name evidence="2" type="ORF">PCOR1329_LOCUS60917</name>
</gene>
<organism evidence="2 3">
    <name type="scientific">Prorocentrum cordatum</name>
    <dbReference type="NCBI Taxonomy" id="2364126"/>
    <lineage>
        <taxon>Eukaryota</taxon>
        <taxon>Sar</taxon>
        <taxon>Alveolata</taxon>
        <taxon>Dinophyceae</taxon>
        <taxon>Prorocentrales</taxon>
        <taxon>Prorocentraceae</taxon>
        <taxon>Prorocentrum</taxon>
    </lineage>
</organism>
<evidence type="ECO:0000313" key="2">
    <source>
        <dbReference type="EMBL" id="CAK0876611.1"/>
    </source>
</evidence>
<evidence type="ECO:0000256" key="1">
    <source>
        <dbReference type="SAM" id="MobiDB-lite"/>
    </source>
</evidence>
<proteinExistence type="predicted"/>